<dbReference type="AlphaFoldDB" id="A0A6G0VU35"/>
<dbReference type="EMBL" id="VUJU01011735">
    <property type="protein sequence ID" value="KAF0710106.1"/>
    <property type="molecule type" value="Genomic_DNA"/>
</dbReference>
<reference evidence="1 2" key="1">
    <citation type="submission" date="2019-08" db="EMBL/GenBank/DDBJ databases">
        <title>Whole genome of Aphis craccivora.</title>
        <authorList>
            <person name="Voronova N.V."/>
            <person name="Shulinski R.S."/>
            <person name="Bandarenka Y.V."/>
            <person name="Zhorov D.G."/>
            <person name="Warner D."/>
        </authorList>
    </citation>
    <scope>NUCLEOTIDE SEQUENCE [LARGE SCALE GENOMIC DNA]</scope>
    <source>
        <strain evidence="1">180601</strain>
        <tissue evidence="1">Whole Body</tissue>
    </source>
</reference>
<proteinExistence type="predicted"/>
<name>A0A6G0VU35_APHCR</name>
<accession>A0A6G0VU35</accession>
<dbReference type="Proteomes" id="UP000478052">
    <property type="component" value="Unassembled WGS sequence"/>
</dbReference>
<organism evidence="1 2">
    <name type="scientific">Aphis craccivora</name>
    <name type="common">Cowpea aphid</name>
    <dbReference type="NCBI Taxonomy" id="307492"/>
    <lineage>
        <taxon>Eukaryota</taxon>
        <taxon>Metazoa</taxon>
        <taxon>Ecdysozoa</taxon>
        <taxon>Arthropoda</taxon>
        <taxon>Hexapoda</taxon>
        <taxon>Insecta</taxon>
        <taxon>Pterygota</taxon>
        <taxon>Neoptera</taxon>
        <taxon>Paraneoptera</taxon>
        <taxon>Hemiptera</taxon>
        <taxon>Sternorrhyncha</taxon>
        <taxon>Aphidomorpha</taxon>
        <taxon>Aphidoidea</taxon>
        <taxon>Aphididae</taxon>
        <taxon>Aphidini</taxon>
        <taxon>Aphis</taxon>
        <taxon>Aphis</taxon>
    </lineage>
</organism>
<comment type="caution">
    <text evidence="1">The sequence shown here is derived from an EMBL/GenBank/DDBJ whole genome shotgun (WGS) entry which is preliminary data.</text>
</comment>
<protein>
    <submittedName>
        <fullName evidence="1">Uncharacterized protein</fullName>
    </submittedName>
</protein>
<keyword evidence="2" id="KW-1185">Reference proteome</keyword>
<evidence type="ECO:0000313" key="2">
    <source>
        <dbReference type="Proteomes" id="UP000478052"/>
    </source>
</evidence>
<gene>
    <name evidence="1" type="ORF">FWK35_00038315</name>
</gene>
<evidence type="ECO:0000313" key="1">
    <source>
        <dbReference type="EMBL" id="KAF0710106.1"/>
    </source>
</evidence>
<sequence length="81" mass="9225">MISISYAAVPTVTLFNNFYKIQPTNWNPGPKCLVFDSPHRIKLASYSSIKKENIAIKMGNHTIINRNQVQMLLVIFDSKTI</sequence>